<keyword evidence="4" id="KW-0997">Cell inner membrane</keyword>
<evidence type="ECO:0000256" key="8">
    <source>
        <dbReference type="SAM" id="Phobius"/>
    </source>
</evidence>
<dbReference type="EMBL" id="CP068148">
    <property type="protein sequence ID" value="QQU54319.1"/>
    <property type="molecule type" value="Genomic_DNA"/>
</dbReference>
<evidence type="ECO:0000313" key="11">
    <source>
        <dbReference type="Proteomes" id="UP000317572"/>
    </source>
</evidence>
<dbReference type="Proteomes" id="UP000317572">
    <property type="component" value="Chromosome"/>
</dbReference>
<dbReference type="NCBIfam" id="TIGR00155">
    <property type="entry name" value="pqiA_fam"/>
    <property type="match status" value="1"/>
</dbReference>
<dbReference type="InterPro" id="IPR005219">
    <property type="entry name" value="PqiA-like_proteobact"/>
</dbReference>
<evidence type="ECO:0000256" key="1">
    <source>
        <dbReference type="ARBA" id="ARBA00004429"/>
    </source>
</evidence>
<feature type="transmembrane region" description="Helical" evidence="8">
    <location>
        <begin position="177"/>
        <end position="195"/>
    </location>
</feature>
<keyword evidence="3" id="KW-1003">Cell membrane</keyword>
<dbReference type="EMBL" id="CP033893">
    <property type="protein sequence ID" value="QDL35489.1"/>
    <property type="molecule type" value="Genomic_DNA"/>
</dbReference>
<keyword evidence="5 8" id="KW-0812">Transmembrane</keyword>
<dbReference type="NCBIfam" id="NF011683">
    <property type="entry name" value="PRK15103.1"/>
    <property type="match status" value="1"/>
</dbReference>
<evidence type="ECO:0000256" key="2">
    <source>
        <dbReference type="ARBA" id="ARBA00007555"/>
    </source>
</evidence>
<dbReference type="InterPro" id="IPR051800">
    <property type="entry name" value="PqiA-PqiB_transport"/>
</dbReference>
<proteinExistence type="inferred from homology"/>
<evidence type="ECO:0000256" key="5">
    <source>
        <dbReference type="ARBA" id="ARBA00022692"/>
    </source>
</evidence>
<dbReference type="Pfam" id="PF04403">
    <property type="entry name" value="PqiA"/>
    <property type="match status" value="2"/>
</dbReference>
<sequence>MRIILAIRHAQPLTEKLILCPQCDLLMALPPLSAGTKAVCLRCSTTLSTRWEEPRKRPIGYALSALFMLLLANIFPFINMRVAGFGNEIKLINIPQVMLEENHASMATLFMLLVQLIPAFCMLAIIVLCARVRMPLALKEWLGKMLFQFKTWCMVEVFLAGVLVSFVKLMAYGDIGIGGSFLPYCLFCLLQVRAFQCVDRHWLWQDIAPAPRLDLPLTVGGTGMRQGVRSCLCCTAILPAEVTQCPRCHTNGYVRRRNSLQWTLALLVTSLMLYIPANLMPIMVTEALGNKMNSTIMAGVILLWGEGSYPVAMVIFIASIMVPSLKMLAIGWLCWDANGNGKNRGNSERMHLIYEVVEFVGRWSMIDVFVIAVLSALVHIGLLMSVYPATGALLFALVVILTMFAAMAFDPRLTWDRLNETIKKEPQGDGKQ</sequence>
<evidence type="ECO:0000256" key="4">
    <source>
        <dbReference type="ARBA" id="ARBA00022519"/>
    </source>
</evidence>
<reference evidence="10 12" key="2">
    <citation type="submission" date="2021-01" db="EMBL/GenBank/DDBJ databases">
        <title>FDA dAtabase for Regulatory Grade micrObial Sequences (FDA-ARGOS): Supporting development and validation of Infectious Disease Dx tests.</title>
        <authorList>
            <person name="Blissenbach B."/>
            <person name="Krut O."/>
            <person name="Tallon L."/>
            <person name="Sadzewicz L."/>
            <person name="Zhao X."/>
            <person name="Boylan J."/>
            <person name="Ott S."/>
            <person name="Bowen H."/>
            <person name="Vavikolanu K."/>
            <person name="Mehta A."/>
            <person name="Aluvathingal J."/>
            <person name="Nadendla S."/>
            <person name="Yan Y."/>
            <person name="Sichtig H."/>
        </authorList>
    </citation>
    <scope>NUCLEOTIDE SEQUENCE [LARGE SCALE GENOMIC DNA]</scope>
    <source>
        <strain evidence="10 12">FDAARGOS_1081</strain>
    </source>
</reference>
<evidence type="ECO:0000256" key="7">
    <source>
        <dbReference type="ARBA" id="ARBA00023136"/>
    </source>
</evidence>
<feature type="transmembrane region" description="Helical" evidence="8">
    <location>
        <begin position="107"/>
        <end position="130"/>
    </location>
</feature>
<feature type="transmembrane region" description="Helical" evidence="8">
    <location>
        <begin position="151"/>
        <end position="171"/>
    </location>
</feature>
<keyword evidence="6 8" id="KW-1133">Transmembrane helix</keyword>
<comment type="subcellular location">
    <subcellularLocation>
        <location evidence="1">Cell inner membrane</location>
        <topology evidence="1">Multi-pass membrane protein</topology>
    </subcellularLocation>
</comment>
<dbReference type="PANTHER" id="PTHR30462">
    <property type="entry name" value="INTERMEMBRANE TRANSPORT PROTEIN PQIB-RELATED"/>
    <property type="match status" value="1"/>
</dbReference>
<dbReference type="InterPro" id="IPR007498">
    <property type="entry name" value="PqiA-like"/>
</dbReference>
<organism evidence="9 11">
    <name type="scientific">Serratia liquefaciens</name>
    <dbReference type="NCBI Taxonomy" id="614"/>
    <lineage>
        <taxon>Bacteria</taxon>
        <taxon>Pseudomonadati</taxon>
        <taxon>Pseudomonadota</taxon>
        <taxon>Gammaproteobacteria</taxon>
        <taxon>Enterobacterales</taxon>
        <taxon>Yersiniaceae</taxon>
        <taxon>Serratia</taxon>
    </lineage>
</organism>
<dbReference type="RefSeq" id="WP_116691179.1">
    <property type="nucleotide sequence ID" value="NZ_CADDTP010000006.1"/>
</dbReference>
<keyword evidence="7 8" id="KW-0472">Membrane</keyword>
<feature type="transmembrane region" description="Helical" evidence="8">
    <location>
        <begin position="386"/>
        <end position="409"/>
    </location>
</feature>
<name>A0A515D501_SERLI</name>
<evidence type="ECO:0000313" key="10">
    <source>
        <dbReference type="EMBL" id="QQU54319.1"/>
    </source>
</evidence>
<feature type="transmembrane region" description="Helical" evidence="8">
    <location>
        <begin position="311"/>
        <end position="335"/>
    </location>
</feature>
<gene>
    <name evidence="9" type="primary">pqiA</name>
    <name evidence="9" type="ORF">EGO53_17305</name>
    <name evidence="10" type="ORF">I6I38_18655</name>
</gene>
<dbReference type="AlphaFoldDB" id="A0A515D501"/>
<feature type="transmembrane region" description="Helical" evidence="8">
    <location>
        <begin position="59"/>
        <end position="78"/>
    </location>
</feature>
<protein>
    <submittedName>
        <fullName evidence="9">Membrane integrity-associated transporter subunit PqiA</fullName>
    </submittedName>
</protein>
<reference evidence="9 11" key="1">
    <citation type="submission" date="2018-11" db="EMBL/GenBank/DDBJ databases">
        <title>The first complete genome of Serratia liquefaciens isolated from metalophyte plant revel distinctness adaptive mechanisms in an extreme habitat.</title>
        <authorList>
            <person name="Caneschi W.L."/>
            <person name="Sanchez A.B."/>
            <person name="Felestrino E.B."/>
            <person name="Assis R.A.B."/>
            <person name="Lemes C.G.C."/>
            <person name="Cordeiro I.F."/>
            <person name="Fonseca N.P."/>
            <person name="Villa M."/>
            <person name="Vieira I.T."/>
            <person name="Moraes L.A."/>
            <person name="Kamino L.H.Y."/>
            <person name="do Carmo F."/>
            <person name="Garcia C.M."/>
            <person name="Almeida N.F."/>
            <person name="Silva R.S."/>
            <person name="Ferro J.A."/>
            <person name="Ferro M.I.T."/>
            <person name="Varani A.M."/>
            <person name="Ferreira R.M."/>
            <person name="dos Santos V.L."/>
            <person name="Silva U.C."/>
            <person name="Setubal J.C."/>
            <person name="Moreira L.M."/>
        </authorList>
    </citation>
    <scope>NUCLEOTIDE SEQUENCE [LARGE SCALE GENOMIC DNA]</scope>
    <source>
        <strain evidence="9 11">FG3</strain>
    </source>
</reference>
<evidence type="ECO:0000313" key="9">
    <source>
        <dbReference type="EMBL" id="QDL35489.1"/>
    </source>
</evidence>
<dbReference type="GO" id="GO:0005886">
    <property type="term" value="C:plasma membrane"/>
    <property type="evidence" value="ECO:0007669"/>
    <property type="project" value="UniProtKB-SubCell"/>
</dbReference>
<dbReference type="Proteomes" id="UP000595237">
    <property type="component" value="Chromosome"/>
</dbReference>
<evidence type="ECO:0000256" key="3">
    <source>
        <dbReference type="ARBA" id="ARBA00022475"/>
    </source>
</evidence>
<evidence type="ECO:0000313" key="12">
    <source>
        <dbReference type="Proteomes" id="UP000595237"/>
    </source>
</evidence>
<feature type="transmembrane region" description="Helical" evidence="8">
    <location>
        <begin position="264"/>
        <end position="284"/>
    </location>
</feature>
<dbReference type="PANTHER" id="PTHR30462:SF3">
    <property type="entry name" value="INTERMEMBRANE TRANSPORT PROTEIN PQIA"/>
    <property type="match status" value="1"/>
</dbReference>
<comment type="similarity">
    <text evidence="2">Belongs to the PqiA family.</text>
</comment>
<feature type="transmembrane region" description="Helical" evidence="8">
    <location>
        <begin position="356"/>
        <end position="380"/>
    </location>
</feature>
<evidence type="ECO:0000256" key="6">
    <source>
        <dbReference type="ARBA" id="ARBA00022989"/>
    </source>
</evidence>
<keyword evidence="12" id="KW-1185">Reference proteome</keyword>
<accession>A0A515D501</accession>